<evidence type="ECO:0000313" key="4">
    <source>
        <dbReference type="Proteomes" id="UP000054558"/>
    </source>
</evidence>
<dbReference type="GO" id="GO:0006302">
    <property type="term" value="P:double-strand break repair"/>
    <property type="evidence" value="ECO:0000318"/>
    <property type="project" value="GO_Central"/>
</dbReference>
<name>A0A1Y1HUU4_KLENI</name>
<dbReference type="InterPro" id="IPR004000">
    <property type="entry name" value="Actin"/>
</dbReference>
<keyword evidence="4" id="KW-1185">Reference proteome</keyword>
<dbReference type="GO" id="GO:0031011">
    <property type="term" value="C:Ino80 complex"/>
    <property type="evidence" value="ECO:0000318"/>
    <property type="project" value="GO_Central"/>
</dbReference>
<evidence type="ECO:0000256" key="2">
    <source>
        <dbReference type="SAM" id="MobiDB-lite"/>
    </source>
</evidence>
<sequence length="694" mass="76117">MALKGELDGEYFKTLGPTQLLAERGREIVVINPGSAFLRIGLASQKEPLLIPHCIARYAPELAQKRQNVRGGINEVDESLLDRRKSSLEAGTSQEKEEACRQIEAHLNITPGWLQAASAKELSRLKLVPEADDTGFHWTKTSTVLPPQTKNEAEPQKDSEGQAKVAEILEGESQSSAVPTDRPSQDETVRIEKAAADIDVENGVSEQKTTESREVGLENELREGDRGGNEPLHSQEGTKDGVPSASVGPQSTDKEPDPVMNQEADDVSGAPKVEHRRWICGEEALHIAHCDPYVLRRPIRRGRLNVSKSYPLQQVCTDLCAIWQWALTDKLGLRLSDVRSMSAVVVLSETLQPREAKELLTVIFRDLGFESAILHQESLAALFGNNMTSACIVSLGAQVCTVACVEEGTVLPSSRITLPFGGEDISRALLWIQQHHVHAWPYGACNPLADVQDRLLLESLKEEHCFFGEGGHVEPSVHFKVREKGASTEHYEMSLVGSPNLAPVGLFYPRLLAPEEYPPPNESALSEDYEELLDDAGLAEPGRRASELVGDPLYSFQQGGMGLAGTTLTGVDAAIVRSILSTYSPELKKKLFSSIQLIGGGALIPGVVDFVEERVLHSIPGDIDVDTVEVVKNRGDPRTLAWRGGCILGVLDYSEAWIQREDWVDGGVRPGTEKKYKDTNNLSTQTFWYCSMPE</sequence>
<dbReference type="PANTHER" id="PTHR11937">
    <property type="entry name" value="ACTIN"/>
    <property type="match status" value="1"/>
</dbReference>
<accession>A0A1Y1HUU4</accession>
<protein>
    <submittedName>
        <fullName evidence="3">Actin-related protein</fullName>
    </submittedName>
</protein>
<dbReference type="EMBL" id="DF237059">
    <property type="protein sequence ID" value="GAQ82400.1"/>
    <property type="molecule type" value="Genomic_DNA"/>
</dbReference>
<organism evidence="3 4">
    <name type="scientific">Klebsormidium nitens</name>
    <name type="common">Green alga</name>
    <name type="synonym">Ulothrix nitens</name>
    <dbReference type="NCBI Taxonomy" id="105231"/>
    <lineage>
        <taxon>Eukaryota</taxon>
        <taxon>Viridiplantae</taxon>
        <taxon>Streptophyta</taxon>
        <taxon>Klebsormidiophyceae</taxon>
        <taxon>Klebsormidiales</taxon>
        <taxon>Klebsormidiaceae</taxon>
        <taxon>Klebsormidium</taxon>
    </lineage>
</organism>
<evidence type="ECO:0000313" key="3">
    <source>
        <dbReference type="EMBL" id="GAQ82400.1"/>
    </source>
</evidence>
<feature type="compositionally biased region" description="Basic and acidic residues" evidence="2">
    <location>
        <begin position="151"/>
        <end position="161"/>
    </location>
</feature>
<feature type="compositionally biased region" description="Basic and acidic residues" evidence="2">
    <location>
        <begin position="208"/>
        <end position="228"/>
    </location>
</feature>
<dbReference type="STRING" id="105231.A0A1Y1HUU4"/>
<dbReference type="SUPFAM" id="SSF53067">
    <property type="entry name" value="Actin-like ATPase domain"/>
    <property type="match status" value="2"/>
</dbReference>
<evidence type="ECO:0000256" key="1">
    <source>
        <dbReference type="RuleBase" id="RU000487"/>
    </source>
</evidence>
<feature type="region of interest" description="Disordered" evidence="2">
    <location>
        <begin position="137"/>
        <end position="162"/>
    </location>
</feature>
<dbReference type="Proteomes" id="UP000054558">
    <property type="component" value="Unassembled WGS sequence"/>
</dbReference>
<dbReference type="Gene3D" id="3.30.420.40">
    <property type="match status" value="3"/>
</dbReference>
<reference evidence="3 4" key="1">
    <citation type="journal article" date="2014" name="Nat. Commun.">
        <title>Klebsormidium flaccidum genome reveals primary factors for plant terrestrial adaptation.</title>
        <authorList>
            <person name="Hori K."/>
            <person name="Maruyama F."/>
            <person name="Fujisawa T."/>
            <person name="Togashi T."/>
            <person name="Yamamoto N."/>
            <person name="Seo M."/>
            <person name="Sato S."/>
            <person name="Yamada T."/>
            <person name="Mori H."/>
            <person name="Tajima N."/>
            <person name="Moriyama T."/>
            <person name="Ikeuchi M."/>
            <person name="Watanabe M."/>
            <person name="Wada H."/>
            <person name="Kobayashi K."/>
            <person name="Saito M."/>
            <person name="Masuda T."/>
            <person name="Sasaki-Sekimoto Y."/>
            <person name="Mashiguchi K."/>
            <person name="Awai K."/>
            <person name="Shimojima M."/>
            <person name="Masuda S."/>
            <person name="Iwai M."/>
            <person name="Nobusawa T."/>
            <person name="Narise T."/>
            <person name="Kondo S."/>
            <person name="Saito H."/>
            <person name="Sato R."/>
            <person name="Murakawa M."/>
            <person name="Ihara Y."/>
            <person name="Oshima-Yamada Y."/>
            <person name="Ohtaka K."/>
            <person name="Satoh M."/>
            <person name="Sonobe K."/>
            <person name="Ishii M."/>
            <person name="Ohtani R."/>
            <person name="Kanamori-Sato M."/>
            <person name="Honoki R."/>
            <person name="Miyazaki D."/>
            <person name="Mochizuki H."/>
            <person name="Umetsu J."/>
            <person name="Higashi K."/>
            <person name="Shibata D."/>
            <person name="Kamiya Y."/>
            <person name="Sato N."/>
            <person name="Nakamura Y."/>
            <person name="Tabata S."/>
            <person name="Ida S."/>
            <person name="Kurokawa K."/>
            <person name="Ohta H."/>
        </authorList>
    </citation>
    <scope>NUCLEOTIDE SEQUENCE [LARGE SCALE GENOMIC DNA]</scope>
    <source>
        <strain evidence="3 4">NIES-2285</strain>
    </source>
</reference>
<dbReference type="CDD" id="cd10206">
    <property type="entry name" value="ASKHA_NBD_Arp8-like"/>
    <property type="match status" value="1"/>
</dbReference>
<feature type="region of interest" description="Disordered" evidence="2">
    <location>
        <begin position="194"/>
        <end position="270"/>
    </location>
</feature>
<dbReference type="Pfam" id="PF00022">
    <property type="entry name" value="Actin"/>
    <property type="match status" value="1"/>
</dbReference>
<proteinExistence type="inferred from homology"/>
<feature type="compositionally biased region" description="Polar residues" evidence="2">
    <location>
        <begin position="139"/>
        <end position="150"/>
    </location>
</feature>
<comment type="similarity">
    <text evidence="1">Belongs to the actin family.</text>
</comment>
<dbReference type="OMA" id="PMWDNYP"/>
<dbReference type="GO" id="GO:0006355">
    <property type="term" value="P:regulation of DNA-templated transcription"/>
    <property type="evidence" value="ECO:0000318"/>
    <property type="project" value="GO_Central"/>
</dbReference>
<dbReference type="SMART" id="SM00268">
    <property type="entry name" value="ACTIN"/>
    <property type="match status" value="1"/>
</dbReference>
<gene>
    <name evidence="3" type="ORF">KFL_001100140</name>
</gene>
<dbReference type="Gene3D" id="3.90.640.10">
    <property type="entry name" value="Actin, Chain A, domain 4"/>
    <property type="match status" value="1"/>
</dbReference>
<dbReference type="AlphaFoldDB" id="A0A1Y1HUU4"/>
<dbReference type="InterPro" id="IPR043129">
    <property type="entry name" value="ATPase_NBD"/>
</dbReference>
<dbReference type="OrthoDB" id="5572108at2759"/>